<dbReference type="Proteomes" id="UP000288395">
    <property type="component" value="Unassembled WGS sequence"/>
</dbReference>
<keyword evidence="2" id="KW-1185">Reference proteome</keyword>
<accession>A0A432W0T3</accession>
<evidence type="ECO:0000313" key="1">
    <source>
        <dbReference type="EMBL" id="RUO22634.1"/>
    </source>
</evidence>
<sequence length="71" mass="8161">MLIGSGLVRTFLHILVVCRLIRLQLPNRAEIITVLSAYLFPLSAPKIQLIRENGKENVTKCFKNPFIVHFR</sequence>
<evidence type="ECO:0000313" key="2">
    <source>
        <dbReference type="Proteomes" id="UP000288395"/>
    </source>
</evidence>
<protein>
    <submittedName>
        <fullName evidence="1">Uncharacterized protein</fullName>
    </submittedName>
</protein>
<dbReference type="EMBL" id="PIPJ01000002">
    <property type="protein sequence ID" value="RUO22634.1"/>
    <property type="molecule type" value="Genomic_DNA"/>
</dbReference>
<organism evidence="1 2">
    <name type="scientific">Aliidiomarina iranensis</name>
    <dbReference type="NCBI Taxonomy" id="1434071"/>
    <lineage>
        <taxon>Bacteria</taxon>
        <taxon>Pseudomonadati</taxon>
        <taxon>Pseudomonadota</taxon>
        <taxon>Gammaproteobacteria</taxon>
        <taxon>Alteromonadales</taxon>
        <taxon>Idiomarinaceae</taxon>
        <taxon>Aliidiomarina</taxon>
    </lineage>
</organism>
<reference evidence="2" key="1">
    <citation type="journal article" date="2018" name="Front. Microbiol.">
        <title>Genome-Based Analysis Reveals the Taxonomy and Diversity of the Family Idiomarinaceae.</title>
        <authorList>
            <person name="Liu Y."/>
            <person name="Lai Q."/>
            <person name="Shao Z."/>
        </authorList>
    </citation>
    <scope>NUCLEOTIDE SEQUENCE [LARGE SCALE GENOMIC DNA]</scope>
    <source>
        <strain evidence="2">GBPy7</strain>
    </source>
</reference>
<comment type="caution">
    <text evidence="1">The sequence shown here is derived from an EMBL/GenBank/DDBJ whole genome shotgun (WGS) entry which is preliminary data.</text>
</comment>
<dbReference type="AlphaFoldDB" id="A0A432W0T3"/>
<proteinExistence type="predicted"/>
<name>A0A432W0T3_9GAMM</name>
<gene>
    <name evidence="1" type="ORF">CWE08_05550</name>
</gene>